<dbReference type="Proteomes" id="UP001309876">
    <property type="component" value="Unassembled WGS sequence"/>
</dbReference>
<feature type="compositionally biased region" description="Basic and acidic residues" evidence="1">
    <location>
        <begin position="666"/>
        <end position="680"/>
    </location>
</feature>
<feature type="compositionally biased region" description="Polar residues" evidence="1">
    <location>
        <begin position="831"/>
        <end position="847"/>
    </location>
</feature>
<dbReference type="SMART" id="SM00443">
    <property type="entry name" value="G_patch"/>
    <property type="match status" value="1"/>
</dbReference>
<feature type="compositionally biased region" description="Basic and acidic residues" evidence="1">
    <location>
        <begin position="299"/>
        <end position="314"/>
    </location>
</feature>
<feature type="domain" description="G-patch" evidence="2">
    <location>
        <begin position="213"/>
        <end position="260"/>
    </location>
</feature>
<evidence type="ECO:0000313" key="3">
    <source>
        <dbReference type="EMBL" id="KAK5086490.1"/>
    </source>
</evidence>
<feature type="compositionally biased region" description="Polar residues" evidence="1">
    <location>
        <begin position="874"/>
        <end position="883"/>
    </location>
</feature>
<feature type="region of interest" description="Disordered" evidence="1">
    <location>
        <begin position="860"/>
        <end position="916"/>
    </location>
</feature>
<evidence type="ECO:0000256" key="1">
    <source>
        <dbReference type="SAM" id="MobiDB-lite"/>
    </source>
</evidence>
<keyword evidence="4" id="KW-1185">Reference proteome</keyword>
<comment type="caution">
    <text evidence="3">The sequence shown here is derived from an EMBL/GenBank/DDBJ whole genome shotgun (WGS) entry which is preliminary data.</text>
</comment>
<feature type="region of interest" description="Disordered" evidence="1">
    <location>
        <begin position="226"/>
        <end position="368"/>
    </location>
</feature>
<feature type="region of interest" description="Disordered" evidence="1">
    <location>
        <begin position="156"/>
        <end position="196"/>
    </location>
</feature>
<feature type="region of interest" description="Disordered" evidence="1">
    <location>
        <begin position="656"/>
        <end position="707"/>
    </location>
</feature>
<gene>
    <name evidence="3" type="ORF">LTR05_003658</name>
</gene>
<dbReference type="GO" id="GO:0003676">
    <property type="term" value="F:nucleic acid binding"/>
    <property type="evidence" value="ECO:0007669"/>
    <property type="project" value="InterPro"/>
</dbReference>
<dbReference type="AlphaFoldDB" id="A0AAN7YB92"/>
<evidence type="ECO:0000259" key="2">
    <source>
        <dbReference type="PROSITE" id="PS50174"/>
    </source>
</evidence>
<evidence type="ECO:0000313" key="4">
    <source>
        <dbReference type="Proteomes" id="UP001309876"/>
    </source>
</evidence>
<organism evidence="3 4">
    <name type="scientific">Lithohypha guttulata</name>
    <dbReference type="NCBI Taxonomy" id="1690604"/>
    <lineage>
        <taxon>Eukaryota</taxon>
        <taxon>Fungi</taxon>
        <taxon>Dikarya</taxon>
        <taxon>Ascomycota</taxon>
        <taxon>Pezizomycotina</taxon>
        <taxon>Eurotiomycetes</taxon>
        <taxon>Chaetothyriomycetidae</taxon>
        <taxon>Chaetothyriales</taxon>
        <taxon>Trichomeriaceae</taxon>
        <taxon>Lithohypha</taxon>
    </lineage>
</organism>
<accession>A0AAN7YB92</accession>
<sequence length="916" mass="99774">MDNLKVCDNNQCSARGQPITPARDLNMCLACGDILQPYSQGLPSAQQHQGSYGAAYPEAAYLQHVHGTSAPYMSQTPQNNAFAQPQHQTQAYTGNMPSYGYQFQFGQEAVGPGNAGYSHNSTDQASTNPFMQSSQQVLYSVATLTATPFFPSTNNHYAGNHHQSNKRGFEETEDGGSRSMFFPSSDAQSTREVHTGQIGTGPSAFQASGGINQGSFANRVMTNMRHNQGQGLGNHGQGITEPIQPIRVDPRGSGVGYGVQQPQGNTSSHGRDGQPAKRVRQDHSQPSAQAQGGGQAFRGRGDGRGRDRGQDQGRGRGRRRGQGRGLGGADLPTQTRCYQAFVPASSDNDDKAATPATKQEAQSVAPKGSHHLWASADASRYCHDCHKVLWHKGQNSCSEPRDTVESKYNLDANAKNAIKGDLAQVPRDFDDFVDHLISCACNAMELRRYVVLRDAAIKAAFDWMPAPVNSPTAWKVQLANMFSVANNITFDLLTAFERAIQTTWYPKIYHILREDFVALMKPSSSDEYREKYPHFAEQVKLALHLHTLRETPAVSIDFEVLAAYHDFMQKPFADFQNSMERLQASFVVSSASLLDPAFAALEQTSFSQRSWYDLQPSVDTTSQWLPRLSMPFDAAVFRPNVLPQIRQRGGRRLAADLWKTSSSKQSTEKEERHQTLEERPQPLAAQKACTNDGTSAKSQATGTPLADGEKLSVELPVSPGILKKYASHDPLMIQASAIYGKELSTVTAKTTAIELSTLTYYEAVRNSMIQAVTATVTDANLLELLRALIDEYWYWQFQTVDNPKVTEKAPVTSGKESEDDGDTSPDDLDLQESNLAPSATNPTHISGTSTDKIAAFLQEVSQQSGEQDSADLPMQSTGDSTGASVVVAPGDSGTAFRRATVEDDTSAEVTGGDGKS</sequence>
<feature type="compositionally biased region" description="Acidic residues" evidence="1">
    <location>
        <begin position="817"/>
        <end position="830"/>
    </location>
</feature>
<dbReference type="InterPro" id="IPR000467">
    <property type="entry name" value="G_patch_dom"/>
</dbReference>
<feature type="compositionally biased region" description="Basic and acidic residues" evidence="1">
    <location>
        <begin position="269"/>
        <end position="283"/>
    </location>
</feature>
<dbReference type="PROSITE" id="PS50174">
    <property type="entry name" value="G_PATCH"/>
    <property type="match status" value="1"/>
</dbReference>
<name>A0AAN7YB92_9EURO</name>
<dbReference type="EMBL" id="JAVRRJ010000003">
    <property type="protein sequence ID" value="KAK5086490.1"/>
    <property type="molecule type" value="Genomic_DNA"/>
</dbReference>
<dbReference type="Pfam" id="PF01585">
    <property type="entry name" value="G-patch"/>
    <property type="match status" value="1"/>
</dbReference>
<feature type="compositionally biased region" description="Polar residues" evidence="1">
    <location>
        <begin position="688"/>
        <end position="702"/>
    </location>
</feature>
<reference evidence="3 4" key="1">
    <citation type="submission" date="2023-08" db="EMBL/GenBank/DDBJ databases">
        <title>Black Yeasts Isolated from many extreme environments.</title>
        <authorList>
            <person name="Coleine C."/>
            <person name="Stajich J.E."/>
            <person name="Selbmann L."/>
        </authorList>
    </citation>
    <scope>NUCLEOTIDE SEQUENCE [LARGE SCALE GENOMIC DNA]</scope>
    <source>
        <strain evidence="3 4">CCFEE 5910</strain>
    </source>
</reference>
<feature type="region of interest" description="Disordered" evidence="1">
    <location>
        <begin position="806"/>
        <end position="847"/>
    </location>
</feature>
<protein>
    <recommendedName>
        <fullName evidence="2">G-patch domain-containing protein</fullName>
    </recommendedName>
</protein>
<proteinExistence type="predicted"/>